<evidence type="ECO:0000313" key="3">
    <source>
        <dbReference type="EMBL" id="SVC63880.1"/>
    </source>
</evidence>
<accession>A0A382NTA7</accession>
<dbReference type="GO" id="GO:0008107">
    <property type="term" value="F:galactoside 2-alpha-L-fucosyltransferase activity"/>
    <property type="evidence" value="ECO:0007669"/>
    <property type="project" value="InterPro"/>
</dbReference>
<dbReference type="AlphaFoldDB" id="A0A382NTA7"/>
<dbReference type="GO" id="GO:0016020">
    <property type="term" value="C:membrane"/>
    <property type="evidence" value="ECO:0007669"/>
    <property type="project" value="InterPro"/>
</dbReference>
<gene>
    <name evidence="3" type="ORF">METZ01_LOCUS316734</name>
</gene>
<dbReference type="EMBL" id="UINC01102336">
    <property type="protein sequence ID" value="SVC63880.1"/>
    <property type="molecule type" value="Genomic_DNA"/>
</dbReference>
<reference evidence="3" key="1">
    <citation type="submission" date="2018-05" db="EMBL/GenBank/DDBJ databases">
        <authorList>
            <person name="Lanie J.A."/>
            <person name="Ng W.-L."/>
            <person name="Kazmierczak K.M."/>
            <person name="Andrzejewski T.M."/>
            <person name="Davidsen T.M."/>
            <person name="Wayne K.J."/>
            <person name="Tettelin H."/>
            <person name="Glass J.I."/>
            <person name="Rusch D."/>
            <person name="Podicherti R."/>
            <person name="Tsui H.-C.T."/>
            <person name="Winkler M.E."/>
        </authorList>
    </citation>
    <scope>NUCLEOTIDE SEQUENCE</scope>
</reference>
<name>A0A382NTA7_9ZZZZ</name>
<sequence length="47" mass="5375">MSLCKHNIIVNSTFGWWGAALNNNPTKITISPKIWDHPLNLKEMIKV</sequence>
<organism evidence="3">
    <name type="scientific">marine metagenome</name>
    <dbReference type="NCBI Taxonomy" id="408172"/>
    <lineage>
        <taxon>unclassified sequences</taxon>
        <taxon>metagenomes</taxon>
        <taxon>ecological metagenomes</taxon>
    </lineage>
</organism>
<protein>
    <recommendedName>
        <fullName evidence="4">Alpha-1,2-fucosyltransferase</fullName>
    </recommendedName>
</protein>
<dbReference type="InterPro" id="IPR002516">
    <property type="entry name" value="Glyco_trans_11"/>
</dbReference>
<evidence type="ECO:0000256" key="1">
    <source>
        <dbReference type="ARBA" id="ARBA00022676"/>
    </source>
</evidence>
<evidence type="ECO:0008006" key="4">
    <source>
        <dbReference type="Google" id="ProtNLM"/>
    </source>
</evidence>
<evidence type="ECO:0000256" key="2">
    <source>
        <dbReference type="ARBA" id="ARBA00022679"/>
    </source>
</evidence>
<dbReference type="Pfam" id="PF01531">
    <property type="entry name" value="Glyco_transf_11"/>
    <property type="match status" value="1"/>
</dbReference>
<dbReference type="GO" id="GO:0005975">
    <property type="term" value="P:carbohydrate metabolic process"/>
    <property type="evidence" value="ECO:0007669"/>
    <property type="project" value="InterPro"/>
</dbReference>
<keyword evidence="2" id="KW-0808">Transferase</keyword>
<keyword evidence="1" id="KW-0328">Glycosyltransferase</keyword>
<proteinExistence type="predicted"/>